<dbReference type="EMBL" id="AMZH03012781">
    <property type="protein sequence ID" value="RRT50398.1"/>
    <property type="molecule type" value="Genomic_DNA"/>
</dbReference>
<dbReference type="Proteomes" id="UP000287651">
    <property type="component" value="Unassembled WGS sequence"/>
</dbReference>
<comment type="similarity">
    <text evidence="2">Belongs to the PC-esterase family. TBL subfamily.</text>
</comment>
<sequence length="267" mass="29826">MGSKTQRSFGLRCALLSVLIASLDGMTTESFRHKHHRGNGTSARRREGASGISCNMFQGSWVYDDSYPLYDSSTCPFLEAEFDCQRYGRPDKAYLKYRWKPDACELPRSPPLSRVMADMLGRLKGKKIMFVGDSISLNQWESLGCMLRAAVPTAKTTYTRKTPLRKKKDKKSSGAAGGEDYGVSVMLYHTTYLVDIVSEPIGRVLKLDSIQSGSAWLGVDVLVFNTWHWWTHKGSSQPCEICSVFVLRLYPPPPPPPLPNLSPLVPV</sequence>
<evidence type="ECO:0000256" key="2">
    <source>
        <dbReference type="ARBA" id="ARBA00007727"/>
    </source>
</evidence>
<dbReference type="PANTHER" id="PTHR32285">
    <property type="entry name" value="PROTEIN TRICHOME BIREFRINGENCE-LIKE 9-RELATED"/>
    <property type="match status" value="1"/>
</dbReference>
<dbReference type="Pfam" id="PF14416">
    <property type="entry name" value="PMR5N"/>
    <property type="match status" value="1"/>
</dbReference>
<dbReference type="GO" id="GO:0000139">
    <property type="term" value="C:Golgi membrane"/>
    <property type="evidence" value="ECO:0007669"/>
    <property type="project" value="UniProtKB-SubCell"/>
</dbReference>
<gene>
    <name evidence="11" type="ORF">B296_00025141</name>
</gene>
<feature type="domain" description="Trichome birefringence-like N-terminal" evidence="10">
    <location>
        <begin position="53"/>
        <end position="105"/>
    </location>
</feature>
<comment type="subcellular location">
    <subcellularLocation>
        <location evidence="1">Golgi apparatus membrane</location>
        <topology evidence="1">Single-pass type II membrane protein</topology>
    </subcellularLocation>
</comment>
<dbReference type="Pfam" id="PF13839">
    <property type="entry name" value="PC-Esterase"/>
    <property type="match status" value="1"/>
</dbReference>
<evidence type="ECO:0000256" key="4">
    <source>
        <dbReference type="ARBA" id="ARBA00022968"/>
    </source>
</evidence>
<dbReference type="InterPro" id="IPR029962">
    <property type="entry name" value="TBL"/>
</dbReference>
<proteinExistence type="inferred from homology"/>
<dbReference type="InterPro" id="IPR025846">
    <property type="entry name" value="TBL_N"/>
</dbReference>
<feature type="domain" description="Trichome birefringence-like C-terminal" evidence="9">
    <location>
        <begin position="117"/>
        <end position="235"/>
    </location>
</feature>
<evidence type="ECO:0000313" key="11">
    <source>
        <dbReference type="EMBL" id="RRT50398.1"/>
    </source>
</evidence>
<evidence type="ECO:0000313" key="12">
    <source>
        <dbReference type="Proteomes" id="UP000287651"/>
    </source>
</evidence>
<dbReference type="PANTHER" id="PTHR32285:SF42">
    <property type="entry name" value="PROTEIN TRICHOME BIREFRINGENCE-LIKE 37"/>
    <property type="match status" value="1"/>
</dbReference>
<dbReference type="InterPro" id="IPR026057">
    <property type="entry name" value="TBL_C"/>
</dbReference>
<accession>A0A426YF84</accession>
<keyword evidence="6" id="KW-0333">Golgi apparatus</keyword>
<evidence type="ECO:0000256" key="8">
    <source>
        <dbReference type="SAM" id="SignalP"/>
    </source>
</evidence>
<evidence type="ECO:0000256" key="5">
    <source>
        <dbReference type="ARBA" id="ARBA00022989"/>
    </source>
</evidence>
<evidence type="ECO:0000256" key="3">
    <source>
        <dbReference type="ARBA" id="ARBA00022692"/>
    </source>
</evidence>
<comment type="caution">
    <text evidence="11">The sequence shown here is derived from an EMBL/GenBank/DDBJ whole genome shotgun (WGS) entry which is preliminary data.</text>
</comment>
<dbReference type="GO" id="GO:1990538">
    <property type="term" value="F:xylan O-acetyltransferase activity"/>
    <property type="evidence" value="ECO:0007669"/>
    <property type="project" value="UniProtKB-ARBA"/>
</dbReference>
<keyword evidence="8" id="KW-0732">Signal</keyword>
<evidence type="ECO:0000256" key="6">
    <source>
        <dbReference type="ARBA" id="ARBA00023034"/>
    </source>
</evidence>
<evidence type="ECO:0000259" key="9">
    <source>
        <dbReference type="Pfam" id="PF13839"/>
    </source>
</evidence>
<dbReference type="AlphaFoldDB" id="A0A426YF84"/>
<evidence type="ECO:0000256" key="7">
    <source>
        <dbReference type="ARBA" id="ARBA00023136"/>
    </source>
</evidence>
<reference evidence="11 12" key="1">
    <citation type="journal article" date="2014" name="Agronomy (Basel)">
        <title>A Draft Genome Sequence for Ensete ventricosum, the Drought-Tolerant Tree Against Hunger.</title>
        <authorList>
            <person name="Harrison J."/>
            <person name="Moore K.A."/>
            <person name="Paszkiewicz K."/>
            <person name="Jones T."/>
            <person name="Grant M."/>
            <person name="Ambacheew D."/>
            <person name="Muzemil S."/>
            <person name="Studholme D.J."/>
        </authorList>
    </citation>
    <scope>NUCLEOTIDE SEQUENCE [LARGE SCALE GENOMIC DNA]</scope>
</reference>
<keyword evidence="7" id="KW-0472">Membrane</keyword>
<feature type="chain" id="PRO_5019479922" evidence="8">
    <location>
        <begin position="26"/>
        <end position="267"/>
    </location>
</feature>
<keyword evidence="4" id="KW-0735">Signal-anchor</keyword>
<name>A0A426YF84_ENSVE</name>
<keyword evidence="3" id="KW-0812">Transmembrane</keyword>
<protein>
    <submittedName>
        <fullName evidence="11">Uncharacterized protein</fullName>
    </submittedName>
</protein>
<organism evidence="11 12">
    <name type="scientific">Ensete ventricosum</name>
    <name type="common">Abyssinian banana</name>
    <name type="synonym">Musa ensete</name>
    <dbReference type="NCBI Taxonomy" id="4639"/>
    <lineage>
        <taxon>Eukaryota</taxon>
        <taxon>Viridiplantae</taxon>
        <taxon>Streptophyta</taxon>
        <taxon>Embryophyta</taxon>
        <taxon>Tracheophyta</taxon>
        <taxon>Spermatophyta</taxon>
        <taxon>Magnoliopsida</taxon>
        <taxon>Liliopsida</taxon>
        <taxon>Zingiberales</taxon>
        <taxon>Musaceae</taxon>
        <taxon>Ensete</taxon>
    </lineage>
</organism>
<evidence type="ECO:0000259" key="10">
    <source>
        <dbReference type="Pfam" id="PF14416"/>
    </source>
</evidence>
<keyword evidence="5" id="KW-1133">Transmembrane helix</keyword>
<evidence type="ECO:0000256" key="1">
    <source>
        <dbReference type="ARBA" id="ARBA00004323"/>
    </source>
</evidence>
<feature type="signal peptide" evidence="8">
    <location>
        <begin position="1"/>
        <end position="25"/>
    </location>
</feature>